<dbReference type="STRING" id="561180.BIFGAL_02588"/>
<accession>D1NS35</accession>
<proteinExistence type="predicted"/>
<reference evidence="1 2" key="1">
    <citation type="submission" date="2009-11" db="EMBL/GenBank/DDBJ databases">
        <authorList>
            <person name="Weinstock G."/>
            <person name="Sodergren E."/>
            <person name="Clifton S."/>
            <person name="Fulton L."/>
            <person name="Fulton B."/>
            <person name="Courtney L."/>
            <person name="Fronick C."/>
            <person name="Harrison M."/>
            <person name="Strong C."/>
            <person name="Farmer C."/>
            <person name="Delahaunty K."/>
            <person name="Markovic C."/>
            <person name="Hall O."/>
            <person name="Minx P."/>
            <person name="Tomlinson C."/>
            <person name="Mitreva M."/>
            <person name="Nelson J."/>
            <person name="Hou S."/>
            <person name="Wollam A."/>
            <person name="Pepin K.H."/>
            <person name="Johnson M."/>
            <person name="Bhonagiri V."/>
            <person name="Nash W.E."/>
            <person name="Warren W."/>
            <person name="Chinwalla A."/>
            <person name="Mardis E.R."/>
            <person name="Wilson R.K."/>
        </authorList>
    </citation>
    <scope>NUCLEOTIDE SEQUENCE [LARGE SCALE GENOMIC DNA]</scope>
    <source>
        <strain evidence="1 2">DSM 20093</strain>
    </source>
</reference>
<name>D1NS35_9BIFI</name>
<evidence type="ECO:0000313" key="2">
    <source>
        <dbReference type="Proteomes" id="UP000003656"/>
    </source>
</evidence>
<sequence length="50" mass="6102">MHEAFMIRFMDAADREVLNRALRMNTPIDIRRNRKFANAIMFDAYRGRWL</sequence>
<evidence type="ECO:0000313" key="1">
    <source>
        <dbReference type="EMBL" id="EFA23486.1"/>
    </source>
</evidence>
<comment type="caution">
    <text evidence="1">The sequence shown here is derived from an EMBL/GenBank/DDBJ whole genome shotgun (WGS) entry which is preliminary data.</text>
</comment>
<dbReference type="EMBL" id="ABXB03000001">
    <property type="protein sequence ID" value="EFA23486.1"/>
    <property type="molecule type" value="Genomic_DNA"/>
</dbReference>
<protein>
    <submittedName>
        <fullName evidence="1">Uncharacterized protein</fullName>
    </submittedName>
</protein>
<dbReference type="Proteomes" id="UP000003656">
    <property type="component" value="Unassembled WGS sequence"/>
</dbReference>
<dbReference type="AlphaFoldDB" id="D1NS35"/>
<organism evidence="1 2">
    <name type="scientific">Bifidobacterium gallicum DSM 20093 = LMG 11596</name>
    <dbReference type="NCBI Taxonomy" id="561180"/>
    <lineage>
        <taxon>Bacteria</taxon>
        <taxon>Bacillati</taxon>
        <taxon>Actinomycetota</taxon>
        <taxon>Actinomycetes</taxon>
        <taxon>Bifidobacteriales</taxon>
        <taxon>Bifidobacteriaceae</taxon>
        <taxon>Bifidobacterium</taxon>
    </lineage>
</organism>
<gene>
    <name evidence="1" type="ORF">BIFGAL_02588</name>
</gene>